<accession>A0A0D0NCC7</accession>
<proteinExistence type="predicted"/>
<dbReference type="AlphaFoldDB" id="A0A0D0NCC7"/>
<keyword evidence="2" id="KW-1185">Reference proteome</keyword>
<organism evidence="1 2">
    <name type="scientific">Kitasatospora griseola</name>
    <name type="common">Streptomyces griseolosporeus</name>
    <dbReference type="NCBI Taxonomy" id="2064"/>
    <lineage>
        <taxon>Bacteria</taxon>
        <taxon>Bacillati</taxon>
        <taxon>Actinomycetota</taxon>
        <taxon>Actinomycetes</taxon>
        <taxon>Kitasatosporales</taxon>
        <taxon>Streptomycetaceae</taxon>
        <taxon>Kitasatospora</taxon>
    </lineage>
</organism>
<evidence type="ECO:0000313" key="2">
    <source>
        <dbReference type="Proteomes" id="UP000032066"/>
    </source>
</evidence>
<comment type="caution">
    <text evidence="1">The sequence shown here is derived from an EMBL/GenBank/DDBJ whole genome shotgun (WGS) entry which is preliminary data.</text>
</comment>
<dbReference type="PATRIC" id="fig|2064.6.peg.1922"/>
<name>A0A0D0NCC7_KITGR</name>
<dbReference type="RefSeq" id="WP_043912289.1">
    <property type="nucleotide sequence ID" value="NZ_JXZB01000002.1"/>
</dbReference>
<sequence>MTELDELVLTPDERARGVDIDRVAFTMDWSGEESPGLLAAFVAERVRAFGADPADVDDTVVRRTAAQDPTLRRGDLPVRQLDHLSAVLADLDCTLLLVHRGDDAYTVLVARTGEPPELTHRDGPVLPWGAGPTLVCLDCPGCGQQLVWQLPPGETLAGERCDCGTPLFDADGRPLPGVTLYD</sequence>
<protein>
    <submittedName>
        <fullName evidence="1">Uncharacterized protein</fullName>
    </submittedName>
</protein>
<reference evidence="1 2" key="1">
    <citation type="submission" date="2015-02" db="EMBL/GenBank/DDBJ databases">
        <title>Draft genome sequence of Kitasatospora griseola MF730-N6, a bafilomycin, terpentecin and satosporin producer.</title>
        <authorList>
            <person name="Arens J.C."/>
            <person name="Haltli B."/>
            <person name="Kerr R.G."/>
        </authorList>
    </citation>
    <scope>NUCLEOTIDE SEQUENCE [LARGE SCALE GENOMIC DNA]</scope>
    <source>
        <strain evidence="1 2">MF730-N6</strain>
    </source>
</reference>
<gene>
    <name evidence="1" type="ORF">TR51_09050</name>
</gene>
<evidence type="ECO:0000313" key="1">
    <source>
        <dbReference type="EMBL" id="KIQ65875.1"/>
    </source>
</evidence>
<dbReference type="Proteomes" id="UP000032066">
    <property type="component" value="Unassembled WGS sequence"/>
</dbReference>
<dbReference type="EMBL" id="JXZB01000002">
    <property type="protein sequence ID" value="KIQ65875.1"/>
    <property type="molecule type" value="Genomic_DNA"/>
</dbReference>